<organism evidence="8 9">
    <name type="scientific">Corynebacterium epidermidicanis</name>
    <dbReference type="NCBI Taxonomy" id="1050174"/>
    <lineage>
        <taxon>Bacteria</taxon>
        <taxon>Bacillati</taxon>
        <taxon>Actinomycetota</taxon>
        <taxon>Actinomycetes</taxon>
        <taxon>Mycobacteriales</taxon>
        <taxon>Corynebacteriaceae</taxon>
        <taxon>Corynebacterium</taxon>
    </lineage>
</organism>
<keyword evidence="6" id="KW-0732">Signal</keyword>
<evidence type="ECO:0000256" key="6">
    <source>
        <dbReference type="SAM" id="SignalP"/>
    </source>
</evidence>
<evidence type="ECO:0000256" key="2">
    <source>
        <dbReference type="ARBA" id="ARBA00022748"/>
    </source>
</evidence>
<dbReference type="InterPro" id="IPR013766">
    <property type="entry name" value="Thioredoxin_domain"/>
</dbReference>
<keyword evidence="3" id="KW-0735">Signal-anchor</keyword>
<keyword evidence="5" id="KW-0676">Redox-active center</keyword>
<dbReference type="PATRIC" id="fig|1050174.4.peg.2225"/>
<dbReference type="EMBL" id="CP011541">
    <property type="protein sequence ID" value="AKK04036.1"/>
    <property type="molecule type" value="Genomic_DNA"/>
</dbReference>
<accession>A0A0G3GS57</accession>
<name>A0A0G3GS57_9CORY</name>
<dbReference type="GO" id="GO:0016209">
    <property type="term" value="F:antioxidant activity"/>
    <property type="evidence" value="ECO:0007669"/>
    <property type="project" value="InterPro"/>
</dbReference>
<keyword evidence="9" id="KW-1185">Reference proteome</keyword>
<dbReference type="GO" id="GO:0017004">
    <property type="term" value="P:cytochrome complex assembly"/>
    <property type="evidence" value="ECO:0007669"/>
    <property type="project" value="UniProtKB-KW"/>
</dbReference>
<dbReference type="Proteomes" id="UP000035368">
    <property type="component" value="Chromosome"/>
</dbReference>
<dbReference type="KEGG" id="cei:CEPID_11035"/>
<sequence>MRRLIAALGVATLALTVTACGKDDTAGQDAVAIGGTWSFVAPGGKTDITYPESERKPVKQFSGDSLVAGEKISLQDYEGQVVVLNAWGQWCGPCRSESDDMQEIHETLQAAKTADGKPGGTVLGINVKDYQPQISRDFQKDNGLTYPSLYDPPFKTATALGGIPASVIPTTIVLDKHHRPAAVFLREVTANDVLQVAEPLLAEK</sequence>
<evidence type="ECO:0000313" key="8">
    <source>
        <dbReference type="EMBL" id="AKK04036.1"/>
    </source>
</evidence>
<proteinExistence type="predicted"/>
<dbReference type="InterPro" id="IPR036249">
    <property type="entry name" value="Thioredoxin-like_sf"/>
</dbReference>
<dbReference type="PROSITE" id="PS51352">
    <property type="entry name" value="THIOREDOXIN_2"/>
    <property type="match status" value="1"/>
</dbReference>
<dbReference type="GO" id="GO:0016491">
    <property type="term" value="F:oxidoreductase activity"/>
    <property type="evidence" value="ECO:0007669"/>
    <property type="project" value="InterPro"/>
</dbReference>
<dbReference type="OrthoDB" id="9796554at2"/>
<dbReference type="Gene3D" id="3.40.30.10">
    <property type="entry name" value="Glutaredoxin"/>
    <property type="match status" value="1"/>
</dbReference>
<dbReference type="GO" id="GO:0030313">
    <property type="term" value="C:cell envelope"/>
    <property type="evidence" value="ECO:0007669"/>
    <property type="project" value="UniProtKB-SubCell"/>
</dbReference>
<protein>
    <submittedName>
        <fullName evidence="8">Peroxiredoxin</fullName>
    </submittedName>
</protein>
<keyword evidence="3" id="KW-0812">Transmembrane</keyword>
<gene>
    <name evidence="8" type="ORF">CEPID_11035</name>
</gene>
<reference evidence="8 9" key="1">
    <citation type="submission" date="2015-05" db="EMBL/GenBank/DDBJ databases">
        <title>Complete genome sequence of Corynebacterium epidermidicanis DSM 45586, isolated from the skin of a dog suffering from pruritus.</title>
        <authorList>
            <person name="Ruckert C."/>
            <person name="Albersmeier A."/>
            <person name="Winkler A."/>
            <person name="Tauch A."/>
        </authorList>
    </citation>
    <scope>NUCLEOTIDE SEQUENCE [LARGE SCALE GENOMIC DNA]</scope>
    <source>
        <strain evidence="8 9">DSM 45586</strain>
    </source>
</reference>
<dbReference type="PANTHER" id="PTHR42852:SF6">
    <property type="entry name" value="THIOL:DISULFIDE INTERCHANGE PROTEIN DSBE"/>
    <property type="match status" value="1"/>
</dbReference>
<feature type="domain" description="Thioredoxin" evidence="7">
    <location>
        <begin position="52"/>
        <end position="202"/>
    </location>
</feature>
<dbReference type="InterPro" id="IPR000866">
    <property type="entry name" value="AhpC/TSA"/>
</dbReference>
<evidence type="ECO:0000313" key="9">
    <source>
        <dbReference type="Proteomes" id="UP000035368"/>
    </source>
</evidence>
<dbReference type="CDD" id="cd02966">
    <property type="entry name" value="TlpA_like_family"/>
    <property type="match status" value="1"/>
</dbReference>
<evidence type="ECO:0000256" key="4">
    <source>
        <dbReference type="ARBA" id="ARBA00023157"/>
    </source>
</evidence>
<evidence type="ECO:0000259" key="7">
    <source>
        <dbReference type="PROSITE" id="PS51352"/>
    </source>
</evidence>
<evidence type="ECO:0000256" key="5">
    <source>
        <dbReference type="ARBA" id="ARBA00023284"/>
    </source>
</evidence>
<dbReference type="PANTHER" id="PTHR42852">
    <property type="entry name" value="THIOL:DISULFIDE INTERCHANGE PROTEIN DSBE"/>
    <property type="match status" value="1"/>
</dbReference>
<evidence type="ECO:0000256" key="3">
    <source>
        <dbReference type="ARBA" id="ARBA00022968"/>
    </source>
</evidence>
<dbReference type="AlphaFoldDB" id="A0A0G3GS57"/>
<dbReference type="Pfam" id="PF00578">
    <property type="entry name" value="AhpC-TSA"/>
    <property type="match status" value="1"/>
</dbReference>
<dbReference type="STRING" id="1050174.CEPID_11035"/>
<evidence type="ECO:0000256" key="1">
    <source>
        <dbReference type="ARBA" id="ARBA00004196"/>
    </source>
</evidence>
<feature type="chain" id="PRO_5038704648" evidence="6">
    <location>
        <begin position="20"/>
        <end position="204"/>
    </location>
</feature>
<dbReference type="PROSITE" id="PS51257">
    <property type="entry name" value="PROKAR_LIPOPROTEIN"/>
    <property type="match status" value="1"/>
</dbReference>
<dbReference type="SUPFAM" id="SSF52833">
    <property type="entry name" value="Thioredoxin-like"/>
    <property type="match status" value="1"/>
</dbReference>
<comment type="subcellular location">
    <subcellularLocation>
        <location evidence="1">Cell envelope</location>
    </subcellularLocation>
</comment>
<keyword evidence="2" id="KW-0201">Cytochrome c-type biogenesis</keyword>
<dbReference type="RefSeq" id="WP_047240944.1">
    <property type="nucleotide sequence ID" value="NZ_CP011541.1"/>
</dbReference>
<keyword evidence="4" id="KW-1015">Disulfide bond</keyword>
<dbReference type="InterPro" id="IPR050553">
    <property type="entry name" value="Thioredoxin_ResA/DsbE_sf"/>
</dbReference>
<feature type="signal peptide" evidence="6">
    <location>
        <begin position="1"/>
        <end position="19"/>
    </location>
</feature>